<gene>
    <name evidence="1" type="ORF">LCGC14_2558380</name>
</gene>
<accession>A0A0F9AKQ7</accession>
<sequence>EYTNWRYQYAKFAYADFFYKGSQNLYWDYGRDGWREPTGSDYKRAGYDEGEIYHYPVNFYEALAESIMAVLGQRRSPLRFIPRDFQKEVDIAAAKAANDAKPYIDRINKWKLLQKQVLYNAFNHGIWGGYTRWLVDKDRFGTHPEPDIEMKVATLPAHFVCPGCGERTPADSFVAMTNTCLQCGGPIGEESFVPERQVEIPQVKEVREVANGQVITSIFDGLEMKLPHYAKDVAGCPLLGVATELHETALRDAYPEQASKISGGPAEYSGEGSNIDRSFRLGRMESTSYFFTTTNAALVTWRRYWLRPYTFWKLEKDKREALERYFPKGVRVEFANDHYLAAYAESMDDHWALGRAKEGKGMFTPSIGQSALPLQQAYNFDEAIKREYIEYKSFEPEFVDANAIDFHALDRKKIRAREMIPVTLRGGRNIRDIILQKKTGRGPEAAFRHAPDIFNMARFLVGAPPTLTGGTDKSLKPM</sequence>
<reference evidence="1" key="1">
    <citation type="journal article" date="2015" name="Nature">
        <title>Complex archaea that bridge the gap between prokaryotes and eukaryotes.</title>
        <authorList>
            <person name="Spang A."/>
            <person name="Saw J.H."/>
            <person name="Jorgensen S.L."/>
            <person name="Zaremba-Niedzwiedzka K."/>
            <person name="Martijn J."/>
            <person name="Lind A.E."/>
            <person name="van Eijk R."/>
            <person name="Schleper C."/>
            <person name="Guy L."/>
            <person name="Ettema T.J."/>
        </authorList>
    </citation>
    <scope>NUCLEOTIDE SEQUENCE</scope>
</reference>
<feature type="non-terminal residue" evidence="1">
    <location>
        <position position="478"/>
    </location>
</feature>
<feature type="non-terminal residue" evidence="1">
    <location>
        <position position="1"/>
    </location>
</feature>
<evidence type="ECO:0000313" key="1">
    <source>
        <dbReference type="EMBL" id="KKL10184.1"/>
    </source>
</evidence>
<comment type="caution">
    <text evidence="1">The sequence shown here is derived from an EMBL/GenBank/DDBJ whole genome shotgun (WGS) entry which is preliminary data.</text>
</comment>
<proteinExistence type="predicted"/>
<protein>
    <submittedName>
        <fullName evidence="1">Uncharacterized protein</fullName>
    </submittedName>
</protein>
<organism evidence="1">
    <name type="scientific">marine sediment metagenome</name>
    <dbReference type="NCBI Taxonomy" id="412755"/>
    <lineage>
        <taxon>unclassified sequences</taxon>
        <taxon>metagenomes</taxon>
        <taxon>ecological metagenomes</taxon>
    </lineage>
</organism>
<dbReference type="EMBL" id="LAZR01042165">
    <property type="protein sequence ID" value="KKL10184.1"/>
    <property type="molecule type" value="Genomic_DNA"/>
</dbReference>
<dbReference type="AlphaFoldDB" id="A0A0F9AKQ7"/>
<name>A0A0F9AKQ7_9ZZZZ</name>